<feature type="domain" description="Cation efflux protein transmembrane" evidence="10">
    <location>
        <begin position="12"/>
        <end position="170"/>
    </location>
</feature>
<dbReference type="GeneID" id="110246854"/>
<dbReference type="PANTHER" id="PTHR11562:SF17">
    <property type="entry name" value="RE54080P-RELATED"/>
    <property type="match status" value="1"/>
</dbReference>
<reference evidence="12" key="1">
    <citation type="submission" date="2022-11" db="UniProtKB">
        <authorList>
            <consortium name="EnsemblMetazoa"/>
        </authorList>
    </citation>
    <scope>IDENTIFICATION</scope>
</reference>
<feature type="transmembrane region" description="Helical" evidence="9">
    <location>
        <begin position="112"/>
        <end position="135"/>
    </location>
</feature>
<accession>A0A913XS85</accession>
<comment type="similarity">
    <text evidence="2">Belongs to the cation diffusion facilitator (CDF) transporter (TC 2.A.4) family. SLC30A subfamily.</text>
</comment>
<keyword evidence="8 9" id="KW-0472">Membrane</keyword>
<dbReference type="InterPro" id="IPR050681">
    <property type="entry name" value="CDF/SLC30A"/>
</dbReference>
<keyword evidence="6 9" id="KW-1133">Transmembrane helix</keyword>
<comment type="subcellular location">
    <subcellularLocation>
        <location evidence="1">Membrane</location>
        <topology evidence="1">Multi-pass membrane protein</topology>
    </subcellularLocation>
</comment>
<dbReference type="Pfam" id="PF01545">
    <property type="entry name" value="Cation_efflux"/>
    <property type="match status" value="1"/>
</dbReference>
<protein>
    <submittedName>
        <fullName evidence="12">Uncharacterized protein</fullName>
    </submittedName>
</protein>
<name>A0A913XS85_EXADI</name>
<keyword evidence="13" id="KW-1185">Reference proteome</keyword>
<dbReference type="GO" id="GO:0005385">
    <property type="term" value="F:zinc ion transmembrane transporter activity"/>
    <property type="evidence" value="ECO:0007669"/>
    <property type="project" value="TreeGrafter"/>
</dbReference>
<dbReference type="PANTHER" id="PTHR11562">
    <property type="entry name" value="CATION EFFLUX PROTEIN/ ZINC TRANSPORTER"/>
    <property type="match status" value="1"/>
</dbReference>
<evidence type="ECO:0000256" key="8">
    <source>
        <dbReference type="ARBA" id="ARBA00023136"/>
    </source>
</evidence>
<evidence type="ECO:0000259" key="10">
    <source>
        <dbReference type="Pfam" id="PF01545"/>
    </source>
</evidence>
<feature type="domain" description="Cation efflux protein cytoplasmic" evidence="11">
    <location>
        <begin position="175"/>
        <end position="248"/>
    </location>
</feature>
<dbReference type="InterPro" id="IPR027470">
    <property type="entry name" value="Cation_efflux_CTD"/>
</dbReference>
<organism evidence="12 13">
    <name type="scientific">Exaiptasia diaphana</name>
    <name type="common">Tropical sea anemone</name>
    <name type="synonym">Aiptasia pulchella</name>
    <dbReference type="NCBI Taxonomy" id="2652724"/>
    <lineage>
        <taxon>Eukaryota</taxon>
        <taxon>Metazoa</taxon>
        <taxon>Cnidaria</taxon>
        <taxon>Anthozoa</taxon>
        <taxon>Hexacorallia</taxon>
        <taxon>Actiniaria</taxon>
        <taxon>Aiptasiidae</taxon>
        <taxon>Exaiptasia</taxon>
    </lineage>
</organism>
<dbReference type="RefSeq" id="XP_020908901.1">
    <property type="nucleotide sequence ID" value="XM_021053242.2"/>
</dbReference>
<evidence type="ECO:0000256" key="9">
    <source>
        <dbReference type="SAM" id="Phobius"/>
    </source>
</evidence>
<dbReference type="GO" id="GO:0005886">
    <property type="term" value="C:plasma membrane"/>
    <property type="evidence" value="ECO:0007669"/>
    <property type="project" value="TreeGrafter"/>
</dbReference>
<dbReference type="GO" id="GO:0010043">
    <property type="term" value="P:response to zinc ion"/>
    <property type="evidence" value="ECO:0007669"/>
    <property type="project" value="TreeGrafter"/>
</dbReference>
<keyword evidence="5" id="KW-0864">Zinc transport</keyword>
<dbReference type="SUPFAM" id="SSF160240">
    <property type="entry name" value="Cation efflux protein cytoplasmic domain-like"/>
    <property type="match status" value="1"/>
</dbReference>
<proteinExistence type="inferred from homology"/>
<dbReference type="InterPro" id="IPR036837">
    <property type="entry name" value="Cation_efflux_CTD_sf"/>
</dbReference>
<keyword evidence="4 9" id="KW-0812">Transmembrane</keyword>
<feature type="transmembrane region" description="Helical" evidence="9">
    <location>
        <begin position="147"/>
        <end position="170"/>
    </location>
</feature>
<dbReference type="InterPro" id="IPR027469">
    <property type="entry name" value="Cation_efflux_TMD_sf"/>
</dbReference>
<evidence type="ECO:0000313" key="13">
    <source>
        <dbReference type="Proteomes" id="UP000887567"/>
    </source>
</evidence>
<evidence type="ECO:0000256" key="2">
    <source>
        <dbReference type="ARBA" id="ARBA00008873"/>
    </source>
</evidence>
<evidence type="ECO:0000256" key="3">
    <source>
        <dbReference type="ARBA" id="ARBA00022448"/>
    </source>
</evidence>
<evidence type="ECO:0000313" key="12">
    <source>
        <dbReference type="EnsemblMetazoa" id="XP_020908901.1"/>
    </source>
</evidence>
<evidence type="ECO:0000256" key="1">
    <source>
        <dbReference type="ARBA" id="ARBA00004141"/>
    </source>
</evidence>
<dbReference type="Proteomes" id="UP000887567">
    <property type="component" value="Unplaced"/>
</dbReference>
<dbReference type="Pfam" id="PF16916">
    <property type="entry name" value="ZT_dimer"/>
    <property type="match status" value="1"/>
</dbReference>
<dbReference type="KEGG" id="epa:110246854"/>
<evidence type="ECO:0000256" key="5">
    <source>
        <dbReference type="ARBA" id="ARBA00022906"/>
    </source>
</evidence>
<feature type="transmembrane region" description="Helical" evidence="9">
    <location>
        <begin position="48"/>
        <end position="70"/>
    </location>
</feature>
<dbReference type="AlphaFoldDB" id="A0A913XS85"/>
<dbReference type="Gene3D" id="1.20.1510.10">
    <property type="entry name" value="Cation efflux protein transmembrane domain"/>
    <property type="match status" value="1"/>
</dbReference>
<keyword evidence="7" id="KW-0406">Ion transport</keyword>
<evidence type="ECO:0000256" key="4">
    <source>
        <dbReference type="ARBA" id="ARBA00022692"/>
    </source>
</evidence>
<dbReference type="OrthoDB" id="9944568at2759"/>
<evidence type="ECO:0000256" key="6">
    <source>
        <dbReference type="ARBA" id="ARBA00022989"/>
    </source>
</evidence>
<dbReference type="InterPro" id="IPR002524">
    <property type="entry name" value="Cation_efflux"/>
</dbReference>
<dbReference type="InterPro" id="IPR058533">
    <property type="entry name" value="Cation_efflux_TM"/>
</dbReference>
<dbReference type="EnsemblMetazoa" id="XM_021053242.2">
    <property type="protein sequence ID" value="XP_020908901.1"/>
    <property type="gene ID" value="LOC110246854"/>
</dbReference>
<evidence type="ECO:0000256" key="7">
    <source>
        <dbReference type="ARBA" id="ARBA00023065"/>
    </source>
</evidence>
<dbReference type="SUPFAM" id="SSF161111">
    <property type="entry name" value="Cation efflux protein transmembrane domain-like"/>
    <property type="match status" value="1"/>
</dbReference>
<sequence>MGALLSIDIFVVEVMGALLSVLVIWVLTGVLVYMAIQRIITKEYEVDAEVMLITASGGLLINVLLALILYQKGHGHSHGFGGGGHDHSHSTGQSPSNFVIESEGENVNVRAAFIHVLGDFLQSMGVFVAALIIWFKPHWAIADPICTFLFSLLVLVTTLTILKDALIVLMEGMPKGLSFNDLKTRLASIPGVEAVHDLHVWSLTVGTDALSVHLVVDDPSHSQRVLEEASTICSKEFDIQHSTIQIETHSEERESCKVCDDPQD</sequence>
<keyword evidence="3" id="KW-0813">Transport</keyword>
<feature type="transmembrane region" description="Helical" evidence="9">
    <location>
        <begin position="14"/>
        <end position="36"/>
    </location>
</feature>
<keyword evidence="5" id="KW-0862">Zinc</keyword>
<dbReference type="NCBIfam" id="TIGR01297">
    <property type="entry name" value="CDF"/>
    <property type="match status" value="1"/>
</dbReference>
<evidence type="ECO:0000259" key="11">
    <source>
        <dbReference type="Pfam" id="PF16916"/>
    </source>
</evidence>
<dbReference type="OMA" id="LTHGWHR"/>